<dbReference type="Pfam" id="PF01799">
    <property type="entry name" value="Fer2_2"/>
    <property type="match status" value="1"/>
</dbReference>
<dbReference type="GeneID" id="112054761"/>
<keyword evidence="9" id="KW-1185">Reference proteome</keyword>
<dbReference type="SUPFAM" id="SSF54292">
    <property type="entry name" value="2Fe-2S ferredoxin-like"/>
    <property type="match status" value="1"/>
</dbReference>
<dbReference type="InterPro" id="IPR012675">
    <property type="entry name" value="Beta-grasp_dom_sf"/>
</dbReference>
<dbReference type="PROSITE" id="PS51085">
    <property type="entry name" value="2FE2S_FER_2"/>
    <property type="match status" value="1"/>
</dbReference>
<dbReference type="Gene3D" id="1.10.150.120">
    <property type="entry name" value="[2Fe-2S]-binding domain"/>
    <property type="match status" value="1"/>
</dbReference>
<gene>
    <name evidence="10" type="primary">LOC112054761</name>
</gene>
<keyword evidence="2" id="KW-0001">2Fe-2S</keyword>
<dbReference type="PANTHER" id="PTHR11908">
    <property type="entry name" value="XANTHINE DEHYDROGENASE"/>
    <property type="match status" value="1"/>
</dbReference>
<accession>A0ABM3LTC3</accession>
<organism evidence="9 10">
    <name type="scientific">Bicyclus anynana</name>
    <name type="common">Squinting bush brown butterfly</name>
    <dbReference type="NCBI Taxonomy" id="110368"/>
    <lineage>
        <taxon>Eukaryota</taxon>
        <taxon>Metazoa</taxon>
        <taxon>Ecdysozoa</taxon>
        <taxon>Arthropoda</taxon>
        <taxon>Hexapoda</taxon>
        <taxon>Insecta</taxon>
        <taxon>Pterygota</taxon>
        <taxon>Neoptera</taxon>
        <taxon>Endopterygota</taxon>
        <taxon>Lepidoptera</taxon>
        <taxon>Glossata</taxon>
        <taxon>Ditrysia</taxon>
        <taxon>Papilionoidea</taxon>
        <taxon>Nymphalidae</taxon>
        <taxon>Satyrinae</taxon>
        <taxon>Satyrini</taxon>
        <taxon>Mycalesina</taxon>
        <taxon>Bicyclus</taxon>
    </lineage>
</organism>
<dbReference type="PROSITE" id="PS00197">
    <property type="entry name" value="2FE2S_FER_1"/>
    <property type="match status" value="1"/>
</dbReference>
<evidence type="ECO:0000256" key="2">
    <source>
        <dbReference type="ARBA" id="ARBA00022714"/>
    </source>
</evidence>
<feature type="compositionally biased region" description="Low complexity" evidence="7">
    <location>
        <begin position="128"/>
        <end position="137"/>
    </location>
</feature>
<dbReference type="PANTHER" id="PTHR11908:SF132">
    <property type="entry name" value="ALDEHYDE OXIDASE 1-RELATED"/>
    <property type="match status" value="1"/>
</dbReference>
<evidence type="ECO:0000256" key="4">
    <source>
        <dbReference type="ARBA" id="ARBA00023002"/>
    </source>
</evidence>
<feature type="domain" description="2Fe-2S ferredoxin-type" evidence="8">
    <location>
        <begin position="2"/>
        <end position="86"/>
    </location>
</feature>
<dbReference type="InterPro" id="IPR006058">
    <property type="entry name" value="2Fe2S_fd_BS"/>
</dbReference>
<proteinExistence type="predicted"/>
<keyword evidence="6" id="KW-0411">Iron-sulfur</keyword>
<dbReference type="InterPro" id="IPR036010">
    <property type="entry name" value="2Fe-2S_ferredoxin-like_sf"/>
</dbReference>
<dbReference type="InterPro" id="IPR036884">
    <property type="entry name" value="2Fe-2S-bd_dom_sf"/>
</dbReference>
<evidence type="ECO:0000256" key="1">
    <source>
        <dbReference type="ARBA" id="ARBA00022505"/>
    </source>
</evidence>
<name>A0ABM3LTC3_BICAN</name>
<evidence type="ECO:0000256" key="5">
    <source>
        <dbReference type="ARBA" id="ARBA00023004"/>
    </source>
</evidence>
<dbReference type="InterPro" id="IPR002888">
    <property type="entry name" value="2Fe-2S-bd"/>
</dbReference>
<keyword evidence="1" id="KW-0500">Molybdenum</keyword>
<keyword evidence="5" id="KW-0408">Iron</keyword>
<dbReference type="Pfam" id="PF00111">
    <property type="entry name" value="Fer2"/>
    <property type="match status" value="1"/>
</dbReference>
<evidence type="ECO:0000256" key="3">
    <source>
        <dbReference type="ARBA" id="ARBA00022723"/>
    </source>
</evidence>
<dbReference type="InterPro" id="IPR001041">
    <property type="entry name" value="2Fe-2S_ferredoxin-type"/>
</dbReference>
<dbReference type="RefSeq" id="XP_052742306.1">
    <property type="nucleotide sequence ID" value="XM_052886346.1"/>
</dbReference>
<dbReference type="Proteomes" id="UP001652582">
    <property type="component" value="Chromosome 16"/>
</dbReference>
<dbReference type="SUPFAM" id="SSF47741">
    <property type="entry name" value="CO dehydrogenase ISP C-domain like"/>
    <property type="match status" value="1"/>
</dbReference>
<evidence type="ECO:0000313" key="10">
    <source>
        <dbReference type="RefSeq" id="XP_052742306.1"/>
    </source>
</evidence>
<evidence type="ECO:0000259" key="8">
    <source>
        <dbReference type="PROSITE" id="PS51085"/>
    </source>
</evidence>
<dbReference type="CDD" id="cd00207">
    <property type="entry name" value="fer2"/>
    <property type="match status" value="1"/>
</dbReference>
<evidence type="ECO:0000256" key="6">
    <source>
        <dbReference type="ARBA" id="ARBA00023014"/>
    </source>
</evidence>
<reference evidence="10" key="1">
    <citation type="submission" date="2025-08" db="UniProtKB">
        <authorList>
            <consortium name="RefSeq"/>
        </authorList>
    </citation>
    <scope>IDENTIFICATION</scope>
</reference>
<protein>
    <submittedName>
        <fullName evidence="10">Uncharacterized protein LOC112054761</fullName>
    </submittedName>
</protein>
<feature type="region of interest" description="Disordered" evidence="7">
    <location>
        <begin position="128"/>
        <end position="148"/>
    </location>
</feature>
<keyword evidence="3" id="KW-0479">Metal-binding</keyword>
<sequence length="148" mass="15688">MDCVTFKVNGEEFTVGSDVSSTTTLLEYLRTRLELRGTKYMCLEGGCGACIVSVVKCPGLNPEAVNSCLVSVTSCQGWEVTTIEHVGNRLKGYHPLQTTLAESNGSQCGYCSPGWVMSMYSGMVVDLSSSRPGSRRPGPGRPGPVVGG</sequence>
<keyword evidence="4" id="KW-0560">Oxidoreductase</keyword>
<dbReference type="InterPro" id="IPR016208">
    <property type="entry name" value="Ald_Oxase/xanthine_DH-like"/>
</dbReference>
<evidence type="ECO:0000256" key="7">
    <source>
        <dbReference type="SAM" id="MobiDB-lite"/>
    </source>
</evidence>
<dbReference type="Gene3D" id="3.10.20.30">
    <property type="match status" value="1"/>
</dbReference>
<evidence type="ECO:0000313" key="9">
    <source>
        <dbReference type="Proteomes" id="UP001652582"/>
    </source>
</evidence>